<proteinExistence type="predicted"/>
<sequence>MTIVGMSLRNMVEDWLAPDPNGGFRVSHYGRSSRGRYVCVVADNVSGSKAMFFLRHRNGKWCIFPPDPERPAMRIAEVSYARGVQRKVRVDV</sequence>
<protein>
    <submittedName>
        <fullName evidence="1">Uncharacterized protein</fullName>
    </submittedName>
</protein>
<evidence type="ECO:0000313" key="2">
    <source>
        <dbReference type="Proteomes" id="UP000736373"/>
    </source>
</evidence>
<keyword evidence="2" id="KW-1185">Reference proteome</keyword>
<gene>
    <name evidence="1" type="ORF">F6X42_30605</name>
</gene>
<name>A0ABR7PWW2_9BURK</name>
<dbReference type="Proteomes" id="UP000736373">
    <property type="component" value="Unassembled WGS sequence"/>
</dbReference>
<organism evidence="1 2">
    <name type="scientific">Paraburkholderia podalyriae</name>
    <dbReference type="NCBI Taxonomy" id="1938811"/>
    <lineage>
        <taxon>Bacteria</taxon>
        <taxon>Pseudomonadati</taxon>
        <taxon>Pseudomonadota</taxon>
        <taxon>Betaproteobacteria</taxon>
        <taxon>Burkholderiales</taxon>
        <taxon>Burkholderiaceae</taxon>
        <taxon>Paraburkholderia</taxon>
    </lineage>
</organism>
<reference evidence="1 2" key="1">
    <citation type="submission" date="2019-09" db="EMBL/GenBank/DDBJ databases">
        <title>Paraburkholderia podalyriae sp. nov., A South African Podalyria-associated rhizobium.</title>
        <authorList>
            <person name="Mavima L."/>
            <person name="Beukes C.W."/>
            <person name="Palmer M."/>
            <person name="De Meyer S.E."/>
            <person name="James E.K."/>
            <person name="Maluk M."/>
            <person name="Avontuur J.R."/>
            <person name="Chan W.Y."/>
            <person name="Venter S.N."/>
            <person name="Steenkamp E.T."/>
        </authorList>
    </citation>
    <scope>NUCLEOTIDE SEQUENCE [LARGE SCALE GENOMIC DNA]</scope>
    <source>
        <strain evidence="1 2">WC7.3b</strain>
    </source>
</reference>
<accession>A0ABR7PWW2</accession>
<comment type="caution">
    <text evidence="1">The sequence shown here is derived from an EMBL/GenBank/DDBJ whole genome shotgun (WGS) entry which is preliminary data.</text>
</comment>
<evidence type="ECO:0000313" key="1">
    <source>
        <dbReference type="EMBL" id="MBC8750779.1"/>
    </source>
</evidence>
<dbReference type="EMBL" id="VZQQ01000038">
    <property type="protein sequence ID" value="MBC8750779.1"/>
    <property type="molecule type" value="Genomic_DNA"/>
</dbReference>